<accession>A0A0L6V4C7</accession>
<gene>
    <name evidence="2" type="ORF">VP01_27g5</name>
</gene>
<comment type="caution">
    <text evidence="2">The sequence shown here is derived from an EMBL/GenBank/DDBJ whole genome shotgun (WGS) entry which is preliminary data.</text>
</comment>
<dbReference type="Proteomes" id="UP000037035">
    <property type="component" value="Unassembled WGS sequence"/>
</dbReference>
<dbReference type="EMBL" id="LAVV01007724">
    <property type="protein sequence ID" value="KNZ54985.1"/>
    <property type="molecule type" value="Genomic_DNA"/>
</dbReference>
<dbReference type="AlphaFoldDB" id="A0A0L6V4C7"/>
<keyword evidence="3" id="KW-1185">Reference proteome</keyword>
<feature type="compositionally biased region" description="Basic and acidic residues" evidence="1">
    <location>
        <begin position="442"/>
        <end position="459"/>
    </location>
</feature>
<evidence type="ECO:0000313" key="2">
    <source>
        <dbReference type="EMBL" id="KNZ54985.1"/>
    </source>
</evidence>
<name>A0A0L6V4C7_9BASI</name>
<reference evidence="2 3" key="1">
    <citation type="submission" date="2015-08" db="EMBL/GenBank/DDBJ databases">
        <title>Next Generation Sequencing and Analysis of the Genome of Puccinia sorghi L Schw, the Causal Agent of Maize Common Rust.</title>
        <authorList>
            <person name="Rochi L."/>
            <person name="Burguener G."/>
            <person name="Darino M."/>
            <person name="Turjanski A."/>
            <person name="Kreff E."/>
            <person name="Dieguez M.J."/>
            <person name="Sacco F."/>
        </authorList>
    </citation>
    <scope>NUCLEOTIDE SEQUENCE [LARGE SCALE GENOMIC DNA]</scope>
    <source>
        <strain evidence="2 3">RO10H11247</strain>
    </source>
</reference>
<feature type="region of interest" description="Disordered" evidence="1">
    <location>
        <begin position="442"/>
        <end position="463"/>
    </location>
</feature>
<sequence>MKKATKMATCPALTREKKAREWKYTNFIKWQQKWKIRSSNLISDFWVEGERYRRSKTVSKIAFLLRKKKCTLVVSSCRELHTPLARDLFKFANSNPLFMQASSKWLHNQVPRFPCGDRIASMKESGRGTKMAGVVFHLRYNVKSTWKRGGSVIIGKYVSTRNGTQDVSRLGDFVSQPGIEKDWETLCLNQGWNIALVKVVERNNYVRRKDLLAVAVEAHEEMDQGIFPLMSTQETVLQGQGPGNIEEKKETGGRTLLSYAVSWGKSRWVRKPVGMDEGSGSAGRNDGSGFCVLRSGENSLLRVPVLYARRETRIAVIFLPTSSNPLSSGHWAFCHLLSALCAVQASRGLTKREEGGEMFWQQGGVGDMKHDTGVNTAHCTGIVIASLHAQDNHYNRRMYGYEDLGSIYNFRDGMLVRTDYKVKYFIRVFNLCKIGIQREGVRGQERQRPQELDDTHPEEPPFTGEETSVMALLAARSQSKVLGQNLKSLIIPVNFLPFLLKQEKISVWNIVFLMNLGQKTNLELWILHNLSLGFHHSIEIQPSRLTKCQHWEFISLSTLQTLHLTLTITKGTLNLLLLFLVPTEPPKDDLFDYLQAFLLQERGTKKIKKSLTSLKGFKIDWHTTRKMTYLSPLFTFPTPVSDSPTFKYWINSAADLGKDIVHMGLQLKMESPGFINDQVTAEAEAQNLMMVERIHKANLEVLPSIFKGSVNVHGKTLQTRSMTMTYLSSLLQPQPINPLCSVIYRTLVPGVSNECKTNNSSGSGKISEMGKIVLVLLANKKKGALKKNLLNCLQLTCRNSPEASVVTPTFLQELFNQDLVHSHFAVCTVTVPKHLHMQTGGVWMTAWLKHAAFQLQAVEQVCFLDAMEFFDKPLQEKQCGGYPQEEQHHQFLILKISKHHSWSNELLGIITTQSIDNVSKYEQHLQKRYLLSIKKKINKETLASPIFNFILLLFDFLTVPFFRKKIQQSNFCFSNVLCLLISPHDHEEKKKKKRKKKGKKEKIVASAGEIHGTRYAM</sequence>
<proteinExistence type="predicted"/>
<organism evidence="2 3">
    <name type="scientific">Puccinia sorghi</name>
    <dbReference type="NCBI Taxonomy" id="27349"/>
    <lineage>
        <taxon>Eukaryota</taxon>
        <taxon>Fungi</taxon>
        <taxon>Dikarya</taxon>
        <taxon>Basidiomycota</taxon>
        <taxon>Pucciniomycotina</taxon>
        <taxon>Pucciniomycetes</taxon>
        <taxon>Pucciniales</taxon>
        <taxon>Pucciniaceae</taxon>
        <taxon>Puccinia</taxon>
    </lineage>
</organism>
<dbReference type="VEuPathDB" id="FungiDB:VP01_27g5"/>
<evidence type="ECO:0000256" key="1">
    <source>
        <dbReference type="SAM" id="MobiDB-lite"/>
    </source>
</evidence>
<protein>
    <submittedName>
        <fullName evidence="2">Uncharacterized protein</fullName>
    </submittedName>
</protein>
<evidence type="ECO:0000313" key="3">
    <source>
        <dbReference type="Proteomes" id="UP000037035"/>
    </source>
</evidence>